<dbReference type="Pfam" id="PF13484">
    <property type="entry name" value="Fer4_16"/>
    <property type="match status" value="1"/>
</dbReference>
<keyword evidence="6" id="KW-0560">Oxidoreductase</keyword>
<keyword evidence="4" id="KW-0479">Metal-binding</keyword>
<gene>
    <name evidence="10" type="ORF">SAMN04244570_2589</name>
</gene>
<dbReference type="Pfam" id="PF08331">
    <property type="entry name" value="QueG_DUF1730"/>
    <property type="match status" value="1"/>
</dbReference>
<accession>A0A1T4YH18</accession>
<dbReference type="Gene3D" id="3.30.70.20">
    <property type="match status" value="1"/>
</dbReference>
<evidence type="ECO:0000256" key="5">
    <source>
        <dbReference type="ARBA" id="ARBA00022785"/>
    </source>
</evidence>
<dbReference type="InterPro" id="IPR011989">
    <property type="entry name" value="ARM-like"/>
</dbReference>
<dbReference type="SUPFAM" id="SSF54862">
    <property type="entry name" value="4Fe-4S ferredoxins"/>
    <property type="match status" value="1"/>
</dbReference>
<dbReference type="GO" id="GO:0052693">
    <property type="term" value="F:epoxyqueuosine reductase activity"/>
    <property type="evidence" value="ECO:0007669"/>
    <property type="project" value="TreeGrafter"/>
</dbReference>
<dbReference type="InterPro" id="IPR004453">
    <property type="entry name" value="QueG"/>
</dbReference>
<dbReference type="InterPro" id="IPR013542">
    <property type="entry name" value="QueG_DUF1730"/>
</dbReference>
<keyword evidence="5" id="KW-0671">Queuosine biosynthesis</keyword>
<dbReference type="NCBIfam" id="TIGR00276">
    <property type="entry name" value="tRNA epoxyqueuosine(34) reductase QueG"/>
    <property type="match status" value="1"/>
</dbReference>
<feature type="domain" description="4Fe-4S ferredoxin-type" evidence="9">
    <location>
        <begin position="179"/>
        <end position="209"/>
    </location>
</feature>
<dbReference type="InterPro" id="IPR017896">
    <property type="entry name" value="4Fe4S_Fe-S-bd"/>
</dbReference>
<dbReference type="InterPro" id="IPR016024">
    <property type="entry name" value="ARM-type_fold"/>
</dbReference>
<organism evidence="10 11">
    <name type="scientific">Sporosarcina newyorkensis</name>
    <dbReference type="NCBI Taxonomy" id="759851"/>
    <lineage>
        <taxon>Bacteria</taxon>
        <taxon>Bacillati</taxon>
        <taxon>Bacillota</taxon>
        <taxon>Bacilli</taxon>
        <taxon>Bacillales</taxon>
        <taxon>Caryophanaceae</taxon>
        <taxon>Sporosarcina</taxon>
    </lineage>
</organism>
<dbReference type="Pfam" id="PF13646">
    <property type="entry name" value="HEAT_2"/>
    <property type="match status" value="1"/>
</dbReference>
<protein>
    <submittedName>
        <fullName evidence="10">Epoxyqueuosine reductase</fullName>
    </submittedName>
</protein>
<dbReference type="PANTHER" id="PTHR30002">
    <property type="entry name" value="EPOXYQUEUOSINE REDUCTASE"/>
    <property type="match status" value="1"/>
</dbReference>
<evidence type="ECO:0000256" key="1">
    <source>
        <dbReference type="ARBA" id="ARBA00022485"/>
    </source>
</evidence>
<dbReference type="InterPro" id="IPR004155">
    <property type="entry name" value="PBS_lyase_HEAT"/>
</dbReference>
<keyword evidence="3" id="KW-0819">tRNA processing</keyword>
<evidence type="ECO:0000313" key="11">
    <source>
        <dbReference type="Proteomes" id="UP000190042"/>
    </source>
</evidence>
<dbReference type="GO" id="GO:0046872">
    <property type="term" value="F:metal ion binding"/>
    <property type="evidence" value="ECO:0007669"/>
    <property type="project" value="UniProtKB-KW"/>
</dbReference>
<sequence>MVNVAQLQQEIREFAASIGIDKIGFTTAAPFVKLKDRLKQQQELNYQSGFEEPDVEKRTKPFLLLEGAESIISIAVAYPSKMADSPRGKKGERRGMFCRASWGEDYHTVLRDKLAQLELFILTKVPDARLRSMVDTGELVDRAVAERAGIGWSAKNCSIITPEFGSYVYLGEMITNLPFAPDRAMEDQCLDCTLCLDACPTGALIQPGQLNAQRCIAFLTQTKQPVPEEFRQKIGNRLYGCDTCQTVCPKNKGMNHTHQPAFTPEPERVKPLLLSLLSLSNRQFKEQYGHMSGSWRGKNPIQRNALIALAHFKDESAIPELGRLVREDARPMIRGTAVWALGRIGTEPAEEILQKVSQIEQDEAVIAEINKAMKQLSSNQKKEV</sequence>
<dbReference type="SMART" id="SM00567">
    <property type="entry name" value="EZ_HEAT"/>
    <property type="match status" value="2"/>
</dbReference>
<keyword evidence="7" id="KW-0408">Iron</keyword>
<dbReference type="GO" id="GO:0051539">
    <property type="term" value="F:4 iron, 4 sulfur cluster binding"/>
    <property type="evidence" value="ECO:0007669"/>
    <property type="project" value="UniProtKB-KW"/>
</dbReference>
<dbReference type="PROSITE" id="PS00198">
    <property type="entry name" value="4FE4S_FER_1"/>
    <property type="match status" value="1"/>
</dbReference>
<dbReference type="Gene3D" id="1.25.10.10">
    <property type="entry name" value="Leucine-rich Repeat Variant"/>
    <property type="match status" value="1"/>
</dbReference>
<evidence type="ECO:0000256" key="3">
    <source>
        <dbReference type="ARBA" id="ARBA00022694"/>
    </source>
</evidence>
<evidence type="ECO:0000256" key="4">
    <source>
        <dbReference type="ARBA" id="ARBA00022723"/>
    </source>
</evidence>
<dbReference type="FunFam" id="3.30.70.20:FF:000037">
    <property type="entry name" value="Epoxyqueuosine reductase"/>
    <property type="match status" value="1"/>
</dbReference>
<keyword evidence="1" id="KW-0004">4Fe-4S</keyword>
<evidence type="ECO:0000256" key="2">
    <source>
        <dbReference type="ARBA" id="ARBA00022490"/>
    </source>
</evidence>
<dbReference type="GO" id="GO:0008616">
    <property type="term" value="P:tRNA queuosine(34) biosynthetic process"/>
    <property type="evidence" value="ECO:0007669"/>
    <property type="project" value="UniProtKB-KW"/>
</dbReference>
<reference evidence="11" key="1">
    <citation type="submission" date="2017-02" db="EMBL/GenBank/DDBJ databases">
        <authorList>
            <person name="Varghese N."/>
            <person name="Submissions S."/>
        </authorList>
    </citation>
    <scope>NUCLEOTIDE SEQUENCE [LARGE SCALE GENOMIC DNA]</scope>
    <source>
        <strain evidence="11">DSM 23966</strain>
    </source>
</reference>
<dbReference type="EMBL" id="FUYJ01000005">
    <property type="protein sequence ID" value="SKB01084.1"/>
    <property type="molecule type" value="Genomic_DNA"/>
</dbReference>
<evidence type="ECO:0000256" key="6">
    <source>
        <dbReference type="ARBA" id="ARBA00023002"/>
    </source>
</evidence>
<dbReference type="AlphaFoldDB" id="A0A1T4YH18"/>
<proteinExistence type="predicted"/>
<dbReference type="SUPFAM" id="SSF48371">
    <property type="entry name" value="ARM repeat"/>
    <property type="match status" value="1"/>
</dbReference>
<dbReference type="Proteomes" id="UP000190042">
    <property type="component" value="Unassembled WGS sequence"/>
</dbReference>
<evidence type="ECO:0000313" key="10">
    <source>
        <dbReference type="EMBL" id="SKB01084.1"/>
    </source>
</evidence>
<dbReference type="InterPro" id="IPR017900">
    <property type="entry name" value="4Fe4S_Fe_S_CS"/>
</dbReference>
<dbReference type="PANTHER" id="PTHR30002:SF4">
    <property type="entry name" value="EPOXYQUEUOSINE REDUCTASE"/>
    <property type="match status" value="1"/>
</dbReference>
<evidence type="ECO:0000259" key="9">
    <source>
        <dbReference type="PROSITE" id="PS51379"/>
    </source>
</evidence>
<keyword evidence="11" id="KW-1185">Reference proteome</keyword>
<dbReference type="RefSeq" id="WP_246602801.1">
    <property type="nucleotide sequence ID" value="NZ_FUYJ01000005.1"/>
</dbReference>
<keyword evidence="8" id="KW-0411">Iron-sulfur</keyword>
<keyword evidence="2" id="KW-0963">Cytoplasm</keyword>
<name>A0A1T4YH18_9BACL</name>
<dbReference type="PROSITE" id="PS51379">
    <property type="entry name" value="4FE4S_FER_2"/>
    <property type="match status" value="1"/>
</dbReference>
<evidence type="ECO:0000256" key="8">
    <source>
        <dbReference type="ARBA" id="ARBA00023014"/>
    </source>
</evidence>
<evidence type="ECO:0000256" key="7">
    <source>
        <dbReference type="ARBA" id="ARBA00023004"/>
    </source>
</evidence>